<dbReference type="InterPro" id="IPR036291">
    <property type="entry name" value="NAD(P)-bd_dom_sf"/>
</dbReference>
<evidence type="ECO:0000256" key="1">
    <source>
        <dbReference type="ARBA" id="ARBA00005854"/>
    </source>
</evidence>
<dbReference type="Pfam" id="PF02826">
    <property type="entry name" value="2-Hacid_dh_C"/>
    <property type="match status" value="1"/>
</dbReference>
<evidence type="ECO:0000256" key="2">
    <source>
        <dbReference type="ARBA" id="ARBA00023002"/>
    </source>
</evidence>
<dbReference type="SUPFAM" id="SSF52283">
    <property type="entry name" value="Formate/glycerate dehydrogenase catalytic domain-like"/>
    <property type="match status" value="1"/>
</dbReference>
<dbReference type="GO" id="GO:0016618">
    <property type="term" value="F:hydroxypyruvate reductase [NAD(P)H] activity"/>
    <property type="evidence" value="ECO:0007669"/>
    <property type="project" value="TreeGrafter"/>
</dbReference>
<dbReference type="InterPro" id="IPR050223">
    <property type="entry name" value="D-isomer_2-hydroxyacid_DH"/>
</dbReference>
<evidence type="ECO:0000256" key="4">
    <source>
        <dbReference type="RuleBase" id="RU003719"/>
    </source>
</evidence>
<organism evidence="7 8">
    <name type="scientific">Acrodontium crateriforme</name>
    <dbReference type="NCBI Taxonomy" id="150365"/>
    <lineage>
        <taxon>Eukaryota</taxon>
        <taxon>Fungi</taxon>
        <taxon>Dikarya</taxon>
        <taxon>Ascomycota</taxon>
        <taxon>Pezizomycotina</taxon>
        <taxon>Dothideomycetes</taxon>
        <taxon>Dothideomycetidae</taxon>
        <taxon>Mycosphaerellales</taxon>
        <taxon>Teratosphaeriaceae</taxon>
        <taxon>Acrodontium</taxon>
    </lineage>
</organism>
<evidence type="ECO:0008006" key="9">
    <source>
        <dbReference type="Google" id="ProtNLM"/>
    </source>
</evidence>
<dbReference type="Gene3D" id="3.40.50.720">
    <property type="entry name" value="NAD(P)-binding Rossmann-like Domain"/>
    <property type="match status" value="2"/>
</dbReference>
<dbReference type="PROSITE" id="PS00065">
    <property type="entry name" value="D_2_HYDROXYACID_DH_1"/>
    <property type="match status" value="1"/>
</dbReference>
<evidence type="ECO:0000313" key="8">
    <source>
        <dbReference type="Proteomes" id="UP001303373"/>
    </source>
</evidence>
<evidence type="ECO:0000259" key="5">
    <source>
        <dbReference type="Pfam" id="PF00389"/>
    </source>
</evidence>
<keyword evidence="8" id="KW-1185">Reference proteome</keyword>
<evidence type="ECO:0000256" key="3">
    <source>
        <dbReference type="ARBA" id="ARBA00023027"/>
    </source>
</evidence>
<accession>A0AAQ3M034</accession>
<dbReference type="PANTHER" id="PTHR10996:SF257">
    <property type="entry name" value="GLYOXYLATE REDUCTASE 1"/>
    <property type="match status" value="1"/>
</dbReference>
<dbReference type="Pfam" id="PF00389">
    <property type="entry name" value="2-Hacid_dh"/>
    <property type="match status" value="1"/>
</dbReference>
<keyword evidence="3" id="KW-0520">NAD</keyword>
<dbReference type="GO" id="GO:0051287">
    <property type="term" value="F:NAD binding"/>
    <property type="evidence" value="ECO:0007669"/>
    <property type="project" value="InterPro"/>
</dbReference>
<dbReference type="InterPro" id="IPR029752">
    <property type="entry name" value="D-isomer_DH_CS1"/>
</dbReference>
<proteinExistence type="inferred from homology"/>
<dbReference type="InterPro" id="IPR029753">
    <property type="entry name" value="D-isomer_DH_CS"/>
</dbReference>
<evidence type="ECO:0000313" key="7">
    <source>
        <dbReference type="EMBL" id="WPG98847.1"/>
    </source>
</evidence>
<dbReference type="GO" id="GO:0030267">
    <property type="term" value="F:glyoxylate reductase (NADPH) activity"/>
    <property type="evidence" value="ECO:0007669"/>
    <property type="project" value="TreeGrafter"/>
</dbReference>
<feature type="domain" description="D-isomer specific 2-hydroxyacid dehydrogenase catalytic" evidence="5">
    <location>
        <begin position="62"/>
        <end position="328"/>
    </location>
</feature>
<dbReference type="FunFam" id="3.40.50.720:FF:000282">
    <property type="entry name" value="Glyoxylate reductase protein"/>
    <property type="match status" value="1"/>
</dbReference>
<dbReference type="PANTHER" id="PTHR10996">
    <property type="entry name" value="2-HYDROXYACID DEHYDROGENASE-RELATED"/>
    <property type="match status" value="1"/>
</dbReference>
<dbReference type="CDD" id="cd12168">
    <property type="entry name" value="Mand_dh_like"/>
    <property type="match status" value="1"/>
</dbReference>
<feature type="domain" description="D-isomer specific 2-hydroxyacid dehydrogenase NAD-binding" evidence="6">
    <location>
        <begin position="123"/>
        <end position="297"/>
    </location>
</feature>
<keyword evidence="2 4" id="KW-0560">Oxidoreductase</keyword>
<gene>
    <name evidence="7" type="ORF">R9X50_00164500</name>
</gene>
<dbReference type="PROSITE" id="PS00671">
    <property type="entry name" value="D_2_HYDROXYACID_DH_3"/>
    <property type="match status" value="1"/>
</dbReference>
<protein>
    <recommendedName>
        <fullName evidence="9">Hydroxyphenylpyruvate reductase</fullName>
    </recommendedName>
</protein>
<dbReference type="InterPro" id="IPR006139">
    <property type="entry name" value="D-isomer_2_OHA_DH_cat_dom"/>
</dbReference>
<evidence type="ECO:0000259" key="6">
    <source>
        <dbReference type="Pfam" id="PF02826"/>
    </source>
</evidence>
<dbReference type="AlphaFoldDB" id="A0AAQ3M034"/>
<dbReference type="Proteomes" id="UP001303373">
    <property type="component" value="Chromosome 2"/>
</dbReference>
<sequence length="334" mass="36107">MSSSKPAALLIGKITHARKEWEALASILTLKEYENGSRSEFLSNISSGKYDDVEVIYRSNESTSVTGPFNAELVQALPKSVKFITHNGAGYDNIDVAACTAKSIGVSSTPIAVNEATADVAIFLMLGALRRITIPFKAVRNGEWRGGDRFGLGHDPKKKTLGVLGMGGIGQAVAHRAKAFGMNIQYHNRKQLPENEEQGAKYVTFDELIKTSDVLSLNLALNPSTTHIISKAQFEQMKDGVVIINTARGPIIDEAALVDALASGKVFSAGLDVFEEEPKIHPGLLENDNVVLLPHIGTATWETQKEMEVLVLDNLKSAVEGKGLLTQVPEQKSK</sequence>
<comment type="similarity">
    <text evidence="1 4">Belongs to the D-isomer specific 2-hydroxyacid dehydrogenase family.</text>
</comment>
<dbReference type="InterPro" id="IPR006140">
    <property type="entry name" value="D-isomer_DH_NAD-bd"/>
</dbReference>
<dbReference type="GO" id="GO:0005829">
    <property type="term" value="C:cytosol"/>
    <property type="evidence" value="ECO:0007669"/>
    <property type="project" value="TreeGrafter"/>
</dbReference>
<reference evidence="7 8" key="1">
    <citation type="submission" date="2023-11" db="EMBL/GenBank/DDBJ databases">
        <title>An acidophilic fungus is an integral part of prey digestion in a carnivorous sundew plant.</title>
        <authorList>
            <person name="Tsai I.J."/>
        </authorList>
    </citation>
    <scope>NUCLEOTIDE SEQUENCE [LARGE SCALE GENOMIC DNA]</scope>
    <source>
        <strain evidence="7">169a</strain>
    </source>
</reference>
<dbReference type="SUPFAM" id="SSF51735">
    <property type="entry name" value="NAD(P)-binding Rossmann-fold domains"/>
    <property type="match status" value="1"/>
</dbReference>
<dbReference type="EMBL" id="CP138581">
    <property type="protein sequence ID" value="WPG98847.1"/>
    <property type="molecule type" value="Genomic_DNA"/>
</dbReference>
<name>A0AAQ3M034_9PEZI</name>